<feature type="transmembrane region" description="Helical" evidence="8">
    <location>
        <begin position="486"/>
        <end position="509"/>
    </location>
</feature>
<feature type="transmembrane region" description="Helical" evidence="8">
    <location>
        <begin position="595"/>
        <end position="615"/>
    </location>
</feature>
<reference evidence="10 11" key="1">
    <citation type="submission" date="2019-06" db="EMBL/GenBank/DDBJ databases">
        <title>A chromosomal-level reference genome of Carpinus fangiana (Coryloideae, Betulaceae).</title>
        <authorList>
            <person name="Yang X."/>
            <person name="Wang Z."/>
            <person name="Zhang L."/>
            <person name="Hao G."/>
            <person name="Liu J."/>
            <person name="Yang Y."/>
        </authorList>
    </citation>
    <scope>NUCLEOTIDE SEQUENCE [LARGE SCALE GENOMIC DNA]</scope>
    <source>
        <strain evidence="10">Cfa_2016G</strain>
        <tissue evidence="10">Leaf</tissue>
    </source>
</reference>
<dbReference type="CDD" id="cd03213">
    <property type="entry name" value="ABCG_EPDR"/>
    <property type="match status" value="1"/>
</dbReference>
<accession>A0A5N6QBM3</accession>
<dbReference type="GO" id="GO:0005524">
    <property type="term" value="F:ATP binding"/>
    <property type="evidence" value="ECO:0007669"/>
    <property type="project" value="UniProtKB-KW"/>
</dbReference>
<evidence type="ECO:0000313" key="11">
    <source>
        <dbReference type="Proteomes" id="UP000327013"/>
    </source>
</evidence>
<evidence type="ECO:0000256" key="7">
    <source>
        <dbReference type="ARBA" id="ARBA00023136"/>
    </source>
</evidence>
<dbReference type="GO" id="GO:0005886">
    <property type="term" value="C:plasma membrane"/>
    <property type="evidence" value="ECO:0007669"/>
    <property type="project" value="TreeGrafter"/>
</dbReference>
<dbReference type="SUPFAM" id="SSF52540">
    <property type="entry name" value="P-loop containing nucleoside triphosphate hydrolases"/>
    <property type="match status" value="1"/>
</dbReference>
<evidence type="ECO:0000256" key="8">
    <source>
        <dbReference type="SAM" id="Phobius"/>
    </source>
</evidence>
<dbReference type="InterPro" id="IPR003593">
    <property type="entry name" value="AAA+_ATPase"/>
</dbReference>
<dbReference type="PROSITE" id="PS50893">
    <property type="entry name" value="ABC_TRANSPORTER_2"/>
    <property type="match status" value="1"/>
</dbReference>
<dbReference type="OrthoDB" id="66620at2759"/>
<keyword evidence="3 8" id="KW-0812">Transmembrane</keyword>
<gene>
    <name evidence="10" type="ORF">FH972_000396</name>
</gene>
<protein>
    <recommendedName>
        <fullName evidence="9">ABC transporter domain-containing protein</fullName>
    </recommendedName>
</protein>
<dbReference type="Proteomes" id="UP000327013">
    <property type="component" value="Chromosome 1"/>
</dbReference>
<dbReference type="Pfam" id="PF19055">
    <property type="entry name" value="ABC2_membrane_7"/>
    <property type="match status" value="1"/>
</dbReference>
<feature type="transmembrane region" description="Helical" evidence="8">
    <location>
        <begin position="516"/>
        <end position="535"/>
    </location>
</feature>
<dbReference type="GO" id="GO:0016887">
    <property type="term" value="F:ATP hydrolysis activity"/>
    <property type="evidence" value="ECO:0007669"/>
    <property type="project" value="InterPro"/>
</dbReference>
<evidence type="ECO:0000256" key="2">
    <source>
        <dbReference type="ARBA" id="ARBA00022448"/>
    </source>
</evidence>
<dbReference type="InterPro" id="IPR027417">
    <property type="entry name" value="P-loop_NTPase"/>
</dbReference>
<evidence type="ECO:0000313" key="10">
    <source>
        <dbReference type="EMBL" id="KAE7995620.1"/>
    </source>
</evidence>
<keyword evidence="7 8" id="KW-0472">Membrane</keyword>
<dbReference type="Pfam" id="PF01061">
    <property type="entry name" value="ABC2_membrane"/>
    <property type="match status" value="1"/>
</dbReference>
<evidence type="ECO:0000256" key="5">
    <source>
        <dbReference type="ARBA" id="ARBA00022840"/>
    </source>
</evidence>
<dbReference type="InterPro" id="IPR043926">
    <property type="entry name" value="ABCG_dom"/>
</dbReference>
<keyword evidence="6 8" id="KW-1133">Transmembrane helix</keyword>
<organism evidence="10 11">
    <name type="scientific">Carpinus fangiana</name>
    <dbReference type="NCBI Taxonomy" id="176857"/>
    <lineage>
        <taxon>Eukaryota</taxon>
        <taxon>Viridiplantae</taxon>
        <taxon>Streptophyta</taxon>
        <taxon>Embryophyta</taxon>
        <taxon>Tracheophyta</taxon>
        <taxon>Spermatophyta</taxon>
        <taxon>Magnoliopsida</taxon>
        <taxon>eudicotyledons</taxon>
        <taxon>Gunneridae</taxon>
        <taxon>Pentapetalae</taxon>
        <taxon>rosids</taxon>
        <taxon>fabids</taxon>
        <taxon>Fagales</taxon>
        <taxon>Betulaceae</taxon>
        <taxon>Carpinus</taxon>
    </lineage>
</organism>
<evidence type="ECO:0000256" key="4">
    <source>
        <dbReference type="ARBA" id="ARBA00022741"/>
    </source>
</evidence>
<evidence type="ECO:0000259" key="9">
    <source>
        <dbReference type="PROSITE" id="PS50893"/>
    </source>
</evidence>
<dbReference type="Pfam" id="PF00005">
    <property type="entry name" value="ABC_tran"/>
    <property type="match status" value="1"/>
</dbReference>
<dbReference type="EMBL" id="CM017321">
    <property type="protein sequence ID" value="KAE7995620.1"/>
    <property type="molecule type" value="Genomic_DNA"/>
</dbReference>
<keyword evidence="11" id="KW-1185">Reference proteome</keyword>
<keyword evidence="2" id="KW-0813">Transport</keyword>
<evidence type="ECO:0000256" key="6">
    <source>
        <dbReference type="ARBA" id="ARBA00022989"/>
    </source>
</evidence>
<dbReference type="PANTHER" id="PTHR48041">
    <property type="entry name" value="ABC TRANSPORTER G FAMILY MEMBER 28"/>
    <property type="match status" value="1"/>
</dbReference>
<feature type="domain" description="ABC transporter" evidence="9">
    <location>
        <begin position="32"/>
        <end position="284"/>
    </location>
</feature>
<dbReference type="InterPro" id="IPR013525">
    <property type="entry name" value="ABC2_TM"/>
</dbReference>
<feature type="transmembrane region" description="Helical" evidence="8">
    <location>
        <begin position="380"/>
        <end position="397"/>
    </location>
</feature>
<keyword evidence="4" id="KW-0547">Nucleotide-binding</keyword>
<proteinExistence type="predicted"/>
<dbReference type="SMART" id="SM00382">
    <property type="entry name" value="AAA"/>
    <property type="match status" value="1"/>
</dbReference>
<dbReference type="InterPro" id="IPR003439">
    <property type="entry name" value="ABC_transporter-like_ATP-bd"/>
</dbReference>
<dbReference type="GO" id="GO:0140359">
    <property type="term" value="F:ABC-type transporter activity"/>
    <property type="evidence" value="ECO:0007669"/>
    <property type="project" value="InterPro"/>
</dbReference>
<evidence type="ECO:0000256" key="3">
    <source>
        <dbReference type="ARBA" id="ARBA00022692"/>
    </source>
</evidence>
<comment type="subcellular location">
    <subcellularLocation>
        <location evidence="1">Membrane</location>
        <topology evidence="1">Multi-pass membrane protein</topology>
    </subcellularLocation>
</comment>
<feature type="transmembrane region" description="Helical" evidence="8">
    <location>
        <begin position="409"/>
        <end position="429"/>
    </location>
</feature>
<dbReference type="PANTHER" id="PTHR48041:SF22">
    <property type="entry name" value="ABC TRANSPORTER G FAMILY MEMBER 9"/>
    <property type="match status" value="1"/>
</dbReference>
<keyword evidence="5" id="KW-0067">ATP-binding</keyword>
<feature type="transmembrane region" description="Helical" evidence="8">
    <location>
        <begin position="450"/>
        <end position="474"/>
    </location>
</feature>
<dbReference type="InterPro" id="IPR050352">
    <property type="entry name" value="ABCG_transporters"/>
</dbReference>
<dbReference type="Gene3D" id="3.40.50.300">
    <property type="entry name" value="P-loop containing nucleotide triphosphate hydrolases"/>
    <property type="match status" value="1"/>
</dbReference>
<evidence type="ECO:0000256" key="1">
    <source>
        <dbReference type="ARBA" id="ARBA00004141"/>
    </source>
</evidence>
<name>A0A5N6QBM3_9ROSI</name>
<sequence>METEMENMEAYTESADIKVNCTFMKVNLHVTLKFEDVVHKIKIMKGGGWLRRNIKYEERVILKGINGAVLPGELLAILGPSGSGKTTLLSALGRRLRLTSGSITYNGKSFSATMKRNTGFVAQRDVFSPYLSVTETLVFTALLRLPAGGLTKEEKVARAAAVIDQLGLTKCKNTIIGGKSVRGISWGERKRVSIGQELLMNPSLVFLDEPTTGLDSTVAKRIVLTLRELAKGGRTVVMTIHQPSSRLFYMFHKVLLLSQGTCLYFGKGECAMEYFSSLGYALLRDMNPADFLLDLANGISSGDAQEDRAAVKKALASAYKSNLSHKVKAELLQDSVNEFQIASEGKKLGRWSTTWLQQFSLLLRRCVKERRHESFSAPRVARVLVLAFLAGLLWWQSGPANIQDRVGLLFFYSQFWGLLPLIQAISIFPHERRMLIKERSSCMYRLSSYFMARTVADLPVELTLPTLFVTITYWMGGLKATAINFFYTLSVVLFNVLVAQGLGLAIGALVMNQKSAITLGSVIMIAFLLPCGYFIQSFPTFISWIKHGSFSLYIYKLLLGSQYKADDTYPCASNHPCLVGNFPIVKYVGLDKQGLSVVALGIMLIGYRVVAYFALMKVGMVHT</sequence>
<dbReference type="AlphaFoldDB" id="A0A5N6QBM3"/>